<dbReference type="OMA" id="NKGWAWN"/>
<dbReference type="EMBL" id="CAJPIJ010000112">
    <property type="protein sequence ID" value="CAG1978987.1"/>
    <property type="molecule type" value="Genomic_DNA"/>
</dbReference>
<feature type="transmembrane region" description="Helical" evidence="2">
    <location>
        <begin position="313"/>
        <end position="336"/>
    </location>
</feature>
<dbReference type="Pfam" id="PF10355">
    <property type="entry name" value="Ytp1"/>
    <property type="match status" value="1"/>
</dbReference>
<protein>
    <recommendedName>
        <fullName evidence="9">Integral membrane protein</fullName>
    </recommendedName>
</protein>
<evidence type="ECO:0000313" key="7">
    <source>
        <dbReference type="EMBL" id="VIO64501.1"/>
    </source>
</evidence>
<evidence type="ECO:0000256" key="3">
    <source>
        <dbReference type="SAM" id="SignalP"/>
    </source>
</evidence>
<feature type="transmembrane region" description="Helical" evidence="2">
    <location>
        <begin position="507"/>
        <end position="525"/>
    </location>
</feature>
<keyword evidence="2" id="KW-0812">Transmembrane</keyword>
<dbReference type="Pfam" id="PF10348">
    <property type="entry name" value="DUF2427"/>
    <property type="match status" value="1"/>
</dbReference>
<evidence type="ECO:0000313" key="8">
    <source>
        <dbReference type="Proteomes" id="UP000746612"/>
    </source>
</evidence>
<feature type="transmembrane region" description="Helical" evidence="2">
    <location>
        <begin position="137"/>
        <end position="157"/>
    </location>
</feature>
<evidence type="ECO:0000259" key="5">
    <source>
        <dbReference type="Pfam" id="PF10355"/>
    </source>
</evidence>
<feature type="transmembrane region" description="Helical" evidence="2">
    <location>
        <begin position="441"/>
        <end position="458"/>
    </location>
</feature>
<dbReference type="InterPro" id="IPR018827">
    <property type="entry name" value="YTP1_C"/>
</dbReference>
<feature type="compositionally biased region" description="Basic and acidic residues" evidence="1">
    <location>
        <begin position="185"/>
        <end position="199"/>
    </location>
</feature>
<feature type="transmembrane region" description="Helical" evidence="2">
    <location>
        <begin position="387"/>
        <end position="404"/>
    </location>
</feature>
<evidence type="ECO:0000313" key="6">
    <source>
        <dbReference type="EMBL" id="CAG1978987.1"/>
    </source>
</evidence>
<name>A0A2H3GGH8_GIBZA</name>
<dbReference type="PANTHER" id="PTHR31685">
    <property type="entry name" value="INTEGRAL MEMBRANE PROTEIN (AFU_ORTHOLOGUE AFUA_6G12730)-RELATED"/>
    <property type="match status" value="1"/>
</dbReference>
<keyword evidence="2" id="KW-0472">Membrane</keyword>
<evidence type="ECO:0000256" key="2">
    <source>
        <dbReference type="SAM" id="Phobius"/>
    </source>
</evidence>
<dbReference type="Proteomes" id="UP000746612">
    <property type="component" value="Unassembled WGS sequence"/>
</dbReference>
<keyword evidence="2" id="KW-1133">Transmembrane helix</keyword>
<feature type="region of interest" description="Disordered" evidence="1">
    <location>
        <begin position="179"/>
        <end position="253"/>
    </location>
</feature>
<keyword evidence="3" id="KW-0732">Signal</keyword>
<dbReference type="AlphaFoldDB" id="A0A2H3GGH8"/>
<evidence type="ECO:0000259" key="4">
    <source>
        <dbReference type="Pfam" id="PF10348"/>
    </source>
</evidence>
<feature type="chain" id="PRO_5041123099" description="Integral membrane protein" evidence="3">
    <location>
        <begin position="29"/>
        <end position="579"/>
    </location>
</feature>
<feature type="transmembrane region" description="Helical" evidence="2">
    <location>
        <begin position="97"/>
        <end position="117"/>
    </location>
</feature>
<reference evidence="6" key="2">
    <citation type="submission" date="2021-03" db="EMBL/GenBank/DDBJ databases">
        <authorList>
            <person name="Alouane T."/>
            <person name="Langin T."/>
            <person name="Bonhomme L."/>
        </authorList>
    </citation>
    <scope>NUCLEOTIDE SEQUENCE</scope>
    <source>
        <strain evidence="6">MDC_Fg202</strain>
    </source>
</reference>
<feature type="transmembrane region" description="Helical" evidence="2">
    <location>
        <begin position="545"/>
        <end position="565"/>
    </location>
</feature>
<dbReference type="InterPro" id="IPR018825">
    <property type="entry name" value="DUF2427"/>
</dbReference>
<feature type="compositionally biased region" description="Polar residues" evidence="1">
    <location>
        <begin position="202"/>
        <end position="215"/>
    </location>
</feature>
<accession>A0A2H3GGH8</accession>
<feature type="signal peptide" evidence="3">
    <location>
        <begin position="1"/>
        <end position="28"/>
    </location>
</feature>
<proteinExistence type="predicted"/>
<sequence>MIYKKTASRVSNLLFLALLPIVFAHGDSQDMGKMNMGIDHDSNTTQSPKHQDYPNTYFAHFEHSGVIYAHISLMVISWVFILPIAVMFSLTRSRFTLPAQLVFLASNTVGVFLGVVYNNNTPDLYPGNAHHKIGWTATWVICAQVLVSVVGYIAGAFRSDESSRETRYLLPIPSPEAELPLYSGYHDDSPCRTSDDTGRGTEPNSPSLQSDSVSTLDGMGSPPQHPSKEYEDDQDLEELSLSSPAPQGTLARHGSKLATSRVWKHLDIGRKVIDRIILPFGSIVLATGIVTFSRFFEGDGIFNGLAHWVKGGVFFWLGIFTLGRWSGSFGELGWAWNVHPKKSLQGWRPSAELVESFLIFFYGSTNIFMEHLGGWGGDWTAQDMEHISITILFLGGGLCGMLIESTRIRNLLNMTVQDIEPMNPHAVEDANEIKAPDTYELSLNPIPALVIMLLGLMMSSHTQHTMMSSMVHKQWGNLLIGASFARGLTYILMFIKPPTSVLPSRPPTELLTAFGLISGGIIFMASSTDTVDGMIHYGLDAMFMYTVTMGLVGLLMAWIVIVLALKGWAMRIERRCIAG</sequence>
<feature type="transmembrane region" description="Helical" evidence="2">
    <location>
        <begin position="478"/>
        <end position="495"/>
    </location>
</feature>
<evidence type="ECO:0000256" key="1">
    <source>
        <dbReference type="SAM" id="MobiDB-lite"/>
    </source>
</evidence>
<feature type="domain" description="DUF2427" evidence="4">
    <location>
        <begin position="52"/>
        <end position="150"/>
    </location>
</feature>
<evidence type="ECO:0008006" key="9">
    <source>
        <dbReference type="Google" id="ProtNLM"/>
    </source>
</evidence>
<feature type="transmembrane region" description="Helical" evidence="2">
    <location>
        <begin position="67"/>
        <end position="90"/>
    </location>
</feature>
<reference evidence="7" key="1">
    <citation type="submission" date="2019-04" db="EMBL/GenBank/DDBJ databases">
        <authorList>
            <person name="Melise S."/>
            <person name="Noan J."/>
            <person name="Okalmin O."/>
        </authorList>
    </citation>
    <scope>NUCLEOTIDE SEQUENCE</scope>
    <source>
        <strain evidence="7">FN9</strain>
    </source>
</reference>
<feature type="transmembrane region" description="Helical" evidence="2">
    <location>
        <begin position="276"/>
        <end position="293"/>
    </location>
</feature>
<dbReference type="CDD" id="cd08760">
    <property type="entry name" value="Cyt_b561_FRRS1_like"/>
    <property type="match status" value="1"/>
</dbReference>
<gene>
    <name evidence="7" type="ORF">FUG_LOCUS562646</name>
    <name evidence="6" type="ORF">MDCFG202_LOCUS185281</name>
</gene>
<dbReference type="OrthoDB" id="4005299at2759"/>
<dbReference type="EMBL" id="CAAKMV010000196">
    <property type="protein sequence ID" value="VIO64501.1"/>
    <property type="molecule type" value="Genomic_DNA"/>
</dbReference>
<organism evidence="6 8">
    <name type="scientific">Gibberella zeae</name>
    <name type="common">Wheat head blight fungus</name>
    <name type="synonym">Fusarium graminearum</name>
    <dbReference type="NCBI Taxonomy" id="5518"/>
    <lineage>
        <taxon>Eukaryota</taxon>
        <taxon>Fungi</taxon>
        <taxon>Dikarya</taxon>
        <taxon>Ascomycota</taxon>
        <taxon>Pezizomycotina</taxon>
        <taxon>Sordariomycetes</taxon>
        <taxon>Hypocreomycetidae</taxon>
        <taxon>Hypocreales</taxon>
        <taxon>Nectriaceae</taxon>
        <taxon>Fusarium</taxon>
    </lineage>
</organism>
<dbReference type="PANTHER" id="PTHR31685:SF3">
    <property type="entry name" value="INTEGRAL MEMBRANE PROTEIN (AFU_ORTHOLOGUE AFUA_6G12730)"/>
    <property type="match status" value="1"/>
</dbReference>
<feature type="domain" description="Protein YTP1-like C-terminal" evidence="5">
    <location>
        <begin position="282"/>
        <end position="566"/>
    </location>
</feature>
<feature type="transmembrane region" description="Helical" evidence="2">
    <location>
        <begin position="357"/>
        <end position="375"/>
    </location>
</feature>
<dbReference type="Gene3D" id="1.20.120.1770">
    <property type="match status" value="1"/>
</dbReference>